<proteinExistence type="inferred from homology"/>
<dbReference type="GO" id="GO:0016787">
    <property type="term" value="F:hydrolase activity"/>
    <property type="evidence" value="ECO:0007669"/>
    <property type="project" value="UniProtKB-KW"/>
</dbReference>
<keyword evidence="4 6" id="KW-0378">Hydrolase</keyword>
<protein>
    <recommendedName>
        <fullName evidence="6">Very short patch repair endonuclease</fullName>
        <ecNumber evidence="6">3.1.-.-</ecNumber>
    </recommendedName>
</protein>
<dbReference type="GO" id="GO:0006298">
    <property type="term" value="P:mismatch repair"/>
    <property type="evidence" value="ECO:0007669"/>
    <property type="project" value="UniProtKB-UniRule"/>
</dbReference>
<keyword evidence="1 6" id="KW-0540">Nuclease</keyword>
<keyword evidence="3 6" id="KW-0227">DNA damage</keyword>
<dbReference type="GO" id="GO:0004519">
    <property type="term" value="F:endonuclease activity"/>
    <property type="evidence" value="ECO:0007669"/>
    <property type="project" value="UniProtKB-KW"/>
</dbReference>
<dbReference type="AlphaFoldDB" id="A0A1G1XMI0"/>
<dbReference type="PIRSF" id="PIRSF018267">
    <property type="entry name" value="VSR_endonuc"/>
    <property type="match status" value="1"/>
</dbReference>
<evidence type="ECO:0000256" key="5">
    <source>
        <dbReference type="ARBA" id="ARBA00023204"/>
    </source>
</evidence>
<comment type="function">
    <text evidence="6">May nick specific sequences that contain T:G mispairs resulting from m5C-deamination.</text>
</comment>
<dbReference type="CDD" id="cd00221">
    <property type="entry name" value="Vsr"/>
    <property type="match status" value="1"/>
</dbReference>
<dbReference type="SUPFAM" id="SSF52980">
    <property type="entry name" value="Restriction endonuclease-like"/>
    <property type="match status" value="1"/>
</dbReference>
<dbReference type="Proteomes" id="UP000176498">
    <property type="component" value="Unassembled WGS sequence"/>
</dbReference>
<keyword evidence="2 6" id="KW-0255">Endonuclease</keyword>
<dbReference type="Gene3D" id="3.40.960.10">
    <property type="entry name" value="VSR Endonuclease"/>
    <property type="match status" value="1"/>
</dbReference>
<evidence type="ECO:0000313" key="7">
    <source>
        <dbReference type="EMBL" id="OGY40876.1"/>
    </source>
</evidence>
<dbReference type="InterPro" id="IPR011335">
    <property type="entry name" value="Restrct_endonuc-II-like"/>
</dbReference>
<organism evidence="7 8">
    <name type="scientific">Candidatus Buchananbacteria bacterium RBG_13_36_9</name>
    <dbReference type="NCBI Taxonomy" id="1797530"/>
    <lineage>
        <taxon>Bacteria</taxon>
        <taxon>Candidatus Buchananiibacteriota</taxon>
    </lineage>
</organism>
<evidence type="ECO:0000256" key="6">
    <source>
        <dbReference type="PIRNR" id="PIRNR018267"/>
    </source>
</evidence>
<dbReference type="InterPro" id="IPR004603">
    <property type="entry name" value="DNA_mismatch_endonuc_vsr"/>
</dbReference>
<evidence type="ECO:0000256" key="2">
    <source>
        <dbReference type="ARBA" id="ARBA00022759"/>
    </source>
</evidence>
<accession>A0A1G1XMI0</accession>
<dbReference type="NCBIfam" id="TIGR00632">
    <property type="entry name" value="vsr"/>
    <property type="match status" value="1"/>
</dbReference>
<reference evidence="7 8" key="1">
    <citation type="journal article" date="2016" name="Nat. Commun.">
        <title>Thousands of microbial genomes shed light on interconnected biogeochemical processes in an aquifer system.</title>
        <authorList>
            <person name="Anantharaman K."/>
            <person name="Brown C.T."/>
            <person name="Hug L.A."/>
            <person name="Sharon I."/>
            <person name="Castelle C.J."/>
            <person name="Probst A.J."/>
            <person name="Thomas B.C."/>
            <person name="Singh A."/>
            <person name="Wilkins M.J."/>
            <person name="Karaoz U."/>
            <person name="Brodie E.L."/>
            <person name="Williams K.H."/>
            <person name="Hubbard S.S."/>
            <person name="Banfield J.F."/>
        </authorList>
    </citation>
    <scope>NUCLEOTIDE SEQUENCE [LARGE SCALE GENOMIC DNA]</scope>
</reference>
<comment type="similarity">
    <text evidence="6">Belongs to the vsr family.</text>
</comment>
<evidence type="ECO:0000256" key="4">
    <source>
        <dbReference type="ARBA" id="ARBA00022801"/>
    </source>
</evidence>
<dbReference type="EMBL" id="MHHZ01000023">
    <property type="protein sequence ID" value="OGY40876.1"/>
    <property type="molecule type" value="Genomic_DNA"/>
</dbReference>
<evidence type="ECO:0000256" key="3">
    <source>
        <dbReference type="ARBA" id="ARBA00022763"/>
    </source>
</evidence>
<name>A0A1G1XMI0_9BACT</name>
<gene>
    <name evidence="7" type="ORF">A2Y82_03310</name>
</gene>
<dbReference type="Pfam" id="PF03852">
    <property type="entry name" value="Vsr"/>
    <property type="match status" value="1"/>
</dbReference>
<dbReference type="EC" id="3.1.-.-" evidence="6"/>
<evidence type="ECO:0000256" key="1">
    <source>
        <dbReference type="ARBA" id="ARBA00022722"/>
    </source>
</evidence>
<keyword evidence="5 6" id="KW-0234">DNA repair</keyword>
<sequence>MDTLTKIQRSYCMSKIRSKNTAPERKIRKILTDQGVKYRLHEKKLPGKPDIVLSKIRKIIFINGCFWHQHKDCKRQSMPKSNRQYWVKKLKRNVQKQKEDIKKLKKMGWSPYIIWECQTKNERFINQKLRKILL</sequence>
<comment type="caution">
    <text evidence="7">The sequence shown here is derived from an EMBL/GenBank/DDBJ whole genome shotgun (WGS) entry which is preliminary data.</text>
</comment>
<evidence type="ECO:0000313" key="8">
    <source>
        <dbReference type="Proteomes" id="UP000176498"/>
    </source>
</evidence>